<dbReference type="EMBL" id="CP138593">
    <property type="protein sequence ID" value="WPH04930.1"/>
    <property type="molecule type" value="Genomic_DNA"/>
</dbReference>
<organism evidence="3 4">
    <name type="scientific">Acrodontium crateriforme</name>
    <dbReference type="NCBI Taxonomy" id="150365"/>
    <lineage>
        <taxon>Eukaryota</taxon>
        <taxon>Fungi</taxon>
        <taxon>Dikarya</taxon>
        <taxon>Ascomycota</taxon>
        <taxon>Pezizomycotina</taxon>
        <taxon>Dothideomycetes</taxon>
        <taxon>Dothideomycetidae</taxon>
        <taxon>Mycosphaerellales</taxon>
        <taxon>Teratosphaeriaceae</taxon>
        <taxon>Acrodontium</taxon>
    </lineage>
</organism>
<proteinExistence type="predicted"/>
<feature type="domain" description="Glycosyl transferase CAP10" evidence="2">
    <location>
        <begin position="342"/>
        <end position="647"/>
    </location>
</feature>
<evidence type="ECO:0000256" key="1">
    <source>
        <dbReference type="SAM" id="MobiDB-lite"/>
    </source>
</evidence>
<dbReference type="Proteomes" id="UP001303373">
    <property type="component" value="Chromosome 14"/>
</dbReference>
<feature type="region of interest" description="Disordered" evidence="1">
    <location>
        <begin position="51"/>
        <end position="79"/>
    </location>
</feature>
<dbReference type="SMART" id="SM00672">
    <property type="entry name" value="CAP10"/>
    <property type="match status" value="1"/>
</dbReference>
<keyword evidence="4" id="KW-1185">Reference proteome</keyword>
<evidence type="ECO:0000313" key="3">
    <source>
        <dbReference type="EMBL" id="WPH04930.1"/>
    </source>
</evidence>
<dbReference type="Pfam" id="PF05686">
    <property type="entry name" value="Glyco_transf_90"/>
    <property type="match status" value="1"/>
</dbReference>
<evidence type="ECO:0000259" key="2">
    <source>
        <dbReference type="SMART" id="SM00672"/>
    </source>
</evidence>
<protein>
    <submittedName>
        <fullName evidence="3">Beta-1,2-xylosyltransferase 1, protein</fullName>
    </submittedName>
</protein>
<evidence type="ECO:0000313" key="4">
    <source>
        <dbReference type="Proteomes" id="UP001303373"/>
    </source>
</evidence>
<gene>
    <name evidence="3" type="ORF">R9X50_00782700</name>
</gene>
<reference evidence="3 4" key="1">
    <citation type="submission" date="2023-11" db="EMBL/GenBank/DDBJ databases">
        <title>An acidophilic fungus is an integral part of prey digestion in a carnivorous sundew plant.</title>
        <authorList>
            <person name="Tsai I.J."/>
        </authorList>
    </citation>
    <scope>NUCLEOTIDE SEQUENCE [LARGE SCALE GENOMIC DNA]</scope>
    <source>
        <strain evidence="3">169a</strain>
    </source>
</reference>
<accession>A0AAQ3MBV2</accession>
<dbReference type="PANTHER" id="PTHR12203">
    <property type="entry name" value="KDEL LYS-ASP-GLU-LEU CONTAINING - RELATED"/>
    <property type="match status" value="1"/>
</dbReference>
<dbReference type="PANTHER" id="PTHR12203:SF22">
    <property type="entry name" value="CAPSULE ASSOCIATED PROTEIN"/>
    <property type="match status" value="1"/>
</dbReference>
<dbReference type="AlphaFoldDB" id="A0AAQ3MBV2"/>
<dbReference type="InterPro" id="IPR006598">
    <property type="entry name" value="CAP10"/>
</dbReference>
<name>A0AAQ3MBV2_9PEZI</name>
<sequence length="672" mass="76931">MWLGLRGPRRWATLICVGIAATLASMLVVFASQREPTRAALRLPSFFSHDEVKEPSNSSPSPAVPQLPADSNHFDEKHPIGRLSRDAEDRFQKYDVGRSKTFKETVQKYRLAYGRHPPPGFKEWYKFARENKVYDIDDFQQINDDLRPFWATPPAEIRRYAANAAEDSVGLVSIRKHNVLWEHRGWRPETFAKMLEGISKFLPDMDIPINHMDQPRVVVPWDDLQRMLSVEESTRSLNSTDVHDRFTTGMSYIPVVAGQDPDVNWLSRLNPLATPKAADSDTDESRPDYDWFNYAGKHYMDLAAEACPPESYARNPASSEHRAKAEASYKSTSSGFVQNFNLSSDLCTVGPYVNETHGMLYASSSMLASRKLIPIFSECKLNVNNDILFPANMYWTHDPRYMYDEKNDVDWEQKKDIVIWRGITSGGTAILEDPEGWQRMHRQRLVLMLNATNAGDREFSIFSLPGDDLNGNAEYDAHNTSLTTFLKEHADVGFTEKMACIPNCDFYDSVFEMLKGISFTETFQSKYLVDVDGHSFSGRWRAFLQSKSMGIKATIFREWHDSRMWAWRHFVPMDNRYDDLYSILTYFIGIQSSKADGNGAYVPRHDDQAHHIAEQGRQWAGKVLRDVDIQIYLLRLLLEYARIIDDNRDKIGIADDGGLSMENFDRGEPAVA</sequence>
<dbReference type="InterPro" id="IPR051091">
    <property type="entry name" value="O-Glucosyltr/Glycosyltrsf_90"/>
</dbReference>